<reference evidence="2" key="1">
    <citation type="submission" date="2022-08" db="EMBL/GenBank/DDBJ databases">
        <title>A Global Phylogenomic Analysis of the Shiitake Genus Lentinula.</title>
        <authorList>
            <consortium name="DOE Joint Genome Institute"/>
            <person name="Sierra-Patev S."/>
            <person name="Min B."/>
            <person name="Naranjo-Ortiz M."/>
            <person name="Looney B."/>
            <person name="Konkel Z."/>
            <person name="Slot J.C."/>
            <person name="Sakamoto Y."/>
            <person name="Steenwyk J.L."/>
            <person name="Rokas A."/>
            <person name="Carro J."/>
            <person name="Camarero S."/>
            <person name="Ferreira P."/>
            <person name="Molpeceres G."/>
            <person name="Ruiz-Duenas F.J."/>
            <person name="Serrano A."/>
            <person name="Henrissat B."/>
            <person name="Drula E."/>
            <person name="Hughes K.W."/>
            <person name="Mata J.L."/>
            <person name="Ishikawa N.K."/>
            <person name="Vargas-Isla R."/>
            <person name="Ushijima S."/>
            <person name="Smith C.A."/>
            <person name="Ahrendt S."/>
            <person name="Andreopoulos W."/>
            <person name="He G."/>
            <person name="Labutti K."/>
            <person name="Lipzen A."/>
            <person name="Ng V."/>
            <person name="Riley R."/>
            <person name="Sandor L."/>
            <person name="Barry K."/>
            <person name="Martinez A.T."/>
            <person name="Xiao Y."/>
            <person name="Gibbons J.G."/>
            <person name="Terashima K."/>
            <person name="Grigoriev I.V."/>
            <person name="Hibbett D.S."/>
        </authorList>
    </citation>
    <scope>NUCLEOTIDE SEQUENCE</scope>
    <source>
        <strain evidence="2">RHP3577 ss4</strain>
    </source>
</reference>
<feature type="region of interest" description="Disordered" evidence="1">
    <location>
        <begin position="1"/>
        <end position="29"/>
    </location>
</feature>
<comment type="caution">
    <text evidence="2">The sequence shown here is derived from an EMBL/GenBank/DDBJ whole genome shotgun (WGS) entry which is preliminary data.</text>
</comment>
<name>A0ABQ8V6H4_9AGAR</name>
<organism evidence="2 3">
    <name type="scientific">Lentinula lateritia</name>
    <dbReference type="NCBI Taxonomy" id="40482"/>
    <lineage>
        <taxon>Eukaryota</taxon>
        <taxon>Fungi</taxon>
        <taxon>Dikarya</taxon>
        <taxon>Basidiomycota</taxon>
        <taxon>Agaricomycotina</taxon>
        <taxon>Agaricomycetes</taxon>
        <taxon>Agaricomycetidae</taxon>
        <taxon>Agaricales</taxon>
        <taxon>Marasmiineae</taxon>
        <taxon>Omphalotaceae</taxon>
        <taxon>Lentinula</taxon>
    </lineage>
</organism>
<dbReference type="EMBL" id="JANVFT010000104">
    <property type="protein sequence ID" value="KAJ4467860.1"/>
    <property type="molecule type" value="Genomic_DNA"/>
</dbReference>
<protein>
    <submittedName>
        <fullName evidence="2">Uncharacterized protein</fullName>
    </submittedName>
</protein>
<sequence>MNTGSPPHESESRCSPYSSRQVIDPTRTRHTTFPLRMEHGLLILWEERKEQQSSSRSRAPLIQVLRNMKAGKDTDGVEERIPSFSLALLLTLQLVTTRRRCRFFERCCDRSQAFLDLPSYGDQYSSSVKASLVLYTSAHMKQSTSQTKTWTLSVTIWAWTGKLLAKGQVAG</sequence>
<accession>A0ABQ8V6H4</accession>
<gene>
    <name evidence="2" type="ORF">C8R41DRAFT_47525</name>
</gene>
<evidence type="ECO:0000313" key="2">
    <source>
        <dbReference type="EMBL" id="KAJ4467860.1"/>
    </source>
</evidence>
<evidence type="ECO:0000256" key="1">
    <source>
        <dbReference type="SAM" id="MobiDB-lite"/>
    </source>
</evidence>
<proteinExistence type="predicted"/>
<evidence type="ECO:0000313" key="3">
    <source>
        <dbReference type="Proteomes" id="UP001150217"/>
    </source>
</evidence>
<dbReference type="Proteomes" id="UP001150217">
    <property type="component" value="Unassembled WGS sequence"/>
</dbReference>
<keyword evidence="3" id="KW-1185">Reference proteome</keyword>